<sequence>MPPPGHDDEPNSDDEVLVKRIKKVKQASKSRPKQIQIRSKTCAWAQADKERQVVQKSPKTPIKHGQLSVLQHEQQHKSTKTARASTTTLFKTPSLCNLCQNLERQTQNLKRYFRPECHHQDSFDPYPVTLYISPDNKIETAPMDVHLTLACPIGRRKVEEFYRKKPKMGRSQGLQNCQGGLQPAVGYLRVIYPSVRFSLWPVHCVLGTGLGPDCDRSHRSLRASPGFVVGRPSALGSPSCLTVALHQLNP</sequence>
<keyword evidence="2" id="KW-1185">Reference proteome</keyword>
<evidence type="ECO:0000313" key="1">
    <source>
        <dbReference type="EMBL" id="KAJ8440385.1"/>
    </source>
</evidence>
<proteinExistence type="predicted"/>
<evidence type="ECO:0000313" key="2">
    <source>
        <dbReference type="Proteomes" id="UP001153076"/>
    </source>
</evidence>
<organism evidence="1 2">
    <name type="scientific">Carnegiea gigantea</name>
    <dbReference type="NCBI Taxonomy" id="171969"/>
    <lineage>
        <taxon>Eukaryota</taxon>
        <taxon>Viridiplantae</taxon>
        <taxon>Streptophyta</taxon>
        <taxon>Embryophyta</taxon>
        <taxon>Tracheophyta</taxon>
        <taxon>Spermatophyta</taxon>
        <taxon>Magnoliopsida</taxon>
        <taxon>eudicotyledons</taxon>
        <taxon>Gunneridae</taxon>
        <taxon>Pentapetalae</taxon>
        <taxon>Caryophyllales</taxon>
        <taxon>Cactineae</taxon>
        <taxon>Cactaceae</taxon>
        <taxon>Cactoideae</taxon>
        <taxon>Echinocereeae</taxon>
        <taxon>Carnegiea</taxon>
    </lineage>
</organism>
<accession>A0A9Q1QHA6</accession>
<dbReference type="OrthoDB" id="5562739at2759"/>
<dbReference type="AlphaFoldDB" id="A0A9Q1QHA6"/>
<dbReference type="Proteomes" id="UP001153076">
    <property type="component" value="Unassembled WGS sequence"/>
</dbReference>
<comment type="caution">
    <text evidence="1">The sequence shown here is derived from an EMBL/GenBank/DDBJ whole genome shotgun (WGS) entry which is preliminary data.</text>
</comment>
<name>A0A9Q1QHA6_9CARY</name>
<dbReference type="EMBL" id="JAKOGI010000192">
    <property type="protein sequence ID" value="KAJ8440385.1"/>
    <property type="molecule type" value="Genomic_DNA"/>
</dbReference>
<gene>
    <name evidence="1" type="ORF">Cgig2_019374</name>
</gene>
<protein>
    <submittedName>
        <fullName evidence="1">Uncharacterized protein</fullName>
    </submittedName>
</protein>
<reference evidence="1" key="1">
    <citation type="submission" date="2022-04" db="EMBL/GenBank/DDBJ databases">
        <title>Carnegiea gigantea Genome sequencing and assembly v2.</title>
        <authorList>
            <person name="Copetti D."/>
            <person name="Sanderson M.J."/>
            <person name="Burquez A."/>
            <person name="Wojciechowski M.F."/>
        </authorList>
    </citation>
    <scope>NUCLEOTIDE SEQUENCE</scope>
    <source>
        <strain evidence="1">SGP5-SGP5p</strain>
        <tissue evidence="1">Aerial part</tissue>
    </source>
</reference>